<keyword evidence="8" id="KW-1185">Reference proteome</keyword>
<dbReference type="Pfam" id="PF03168">
    <property type="entry name" value="LEA_2"/>
    <property type="match status" value="1"/>
</dbReference>
<dbReference type="PANTHER" id="PTHR31415:SF4">
    <property type="entry name" value="NDR1_HIN1-LIKE PROTEIN 3"/>
    <property type="match status" value="1"/>
</dbReference>
<gene>
    <name evidence="7" type="ORF">ZIOFF_014565</name>
</gene>
<evidence type="ECO:0000313" key="7">
    <source>
        <dbReference type="EMBL" id="KAG6524630.1"/>
    </source>
</evidence>
<evidence type="ECO:0000256" key="4">
    <source>
        <dbReference type="ARBA" id="ARBA00023136"/>
    </source>
</evidence>
<dbReference type="GO" id="GO:0005886">
    <property type="term" value="C:plasma membrane"/>
    <property type="evidence" value="ECO:0007669"/>
    <property type="project" value="TreeGrafter"/>
</dbReference>
<keyword evidence="3 5" id="KW-1133">Transmembrane helix</keyword>
<dbReference type="GO" id="GO:0009506">
    <property type="term" value="C:plasmodesma"/>
    <property type="evidence" value="ECO:0007669"/>
    <property type="project" value="TreeGrafter"/>
</dbReference>
<keyword evidence="4 5" id="KW-0472">Membrane</keyword>
<protein>
    <recommendedName>
        <fullName evidence="6">Late embryogenesis abundant protein LEA-2 subgroup domain-containing protein</fullName>
    </recommendedName>
</protein>
<dbReference type="AlphaFoldDB" id="A0A8J5HET8"/>
<feature type="transmembrane region" description="Helical" evidence="5">
    <location>
        <begin position="126"/>
        <end position="153"/>
    </location>
</feature>
<evidence type="ECO:0000256" key="1">
    <source>
        <dbReference type="ARBA" id="ARBA00004167"/>
    </source>
</evidence>
<comment type="subcellular location">
    <subcellularLocation>
        <location evidence="1">Membrane</location>
        <topology evidence="1">Single-pass membrane protein</topology>
    </subcellularLocation>
</comment>
<evidence type="ECO:0000313" key="8">
    <source>
        <dbReference type="Proteomes" id="UP000734854"/>
    </source>
</evidence>
<dbReference type="InterPro" id="IPR004864">
    <property type="entry name" value="LEA_2"/>
</dbReference>
<evidence type="ECO:0000259" key="6">
    <source>
        <dbReference type="Pfam" id="PF03168"/>
    </source>
</evidence>
<dbReference type="GO" id="GO:0098542">
    <property type="term" value="P:defense response to other organism"/>
    <property type="evidence" value="ECO:0007669"/>
    <property type="project" value="InterPro"/>
</dbReference>
<comment type="caution">
    <text evidence="7">The sequence shown here is derived from an EMBL/GenBank/DDBJ whole genome shotgun (WGS) entry which is preliminary data.</text>
</comment>
<dbReference type="EMBL" id="JACMSC010000004">
    <property type="protein sequence ID" value="KAG6524630.1"/>
    <property type="molecule type" value="Genomic_DNA"/>
</dbReference>
<dbReference type="PANTHER" id="PTHR31415">
    <property type="entry name" value="OS05G0367900 PROTEIN"/>
    <property type="match status" value="1"/>
</dbReference>
<feature type="domain" description="Late embryogenesis abundant protein LEA-2 subgroup" evidence="6">
    <location>
        <begin position="182"/>
        <end position="274"/>
    </location>
</feature>
<dbReference type="InterPro" id="IPR044839">
    <property type="entry name" value="NDR1-like"/>
</dbReference>
<evidence type="ECO:0000256" key="2">
    <source>
        <dbReference type="ARBA" id="ARBA00022692"/>
    </source>
</evidence>
<dbReference type="Proteomes" id="UP000734854">
    <property type="component" value="Unassembled WGS sequence"/>
</dbReference>
<reference evidence="7 8" key="1">
    <citation type="submission" date="2020-08" db="EMBL/GenBank/DDBJ databases">
        <title>Plant Genome Project.</title>
        <authorList>
            <person name="Zhang R.-G."/>
        </authorList>
    </citation>
    <scope>NUCLEOTIDE SEQUENCE [LARGE SCALE GENOMIC DNA]</scope>
    <source>
        <tissue evidence="7">Rhizome</tissue>
    </source>
</reference>
<accession>A0A8J5HET8</accession>
<organism evidence="7 8">
    <name type="scientific">Zingiber officinale</name>
    <name type="common">Ginger</name>
    <name type="synonym">Amomum zingiber</name>
    <dbReference type="NCBI Taxonomy" id="94328"/>
    <lineage>
        <taxon>Eukaryota</taxon>
        <taxon>Viridiplantae</taxon>
        <taxon>Streptophyta</taxon>
        <taxon>Embryophyta</taxon>
        <taxon>Tracheophyta</taxon>
        <taxon>Spermatophyta</taxon>
        <taxon>Magnoliopsida</taxon>
        <taxon>Liliopsida</taxon>
        <taxon>Zingiberales</taxon>
        <taxon>Zingiberaceae</taxon>
        <taxon>Zingiber</taxon>
    </lineage>
</organism>
<evidence type="ECO:0000256" key="3">
    <source>
        <dbReference type="ARBA" id="ARBA00022989"/>
    </source>
</evidence>
<evidence type="ECO:0000256" key="5">
    <source>
        <dbReference type="SAM" id="Phobius"/>
    </source>
</evidence>
<name>A0A8J5HET8_ZINOF</name>
<proteinExistence type="predicted"/>
<keyword evidence="2 5" id="KW-0812">Transmembrane</keyword>
<sequence length="300" mass="33288">MEKRRRRLPAPLTTMARGNCEGERERRLSALCDVSGVMRKERDDGGVPRWRSLAALSTRGEEEGVGGDSNWTGSSEAVEASFAMLAAAPTDKLRAPEPANLPGGYYGPPVLPTSTPPRRRRPCSCCLLSTAIRIFVAVCAATVVTLIILWLVFRPHRVRVAASAALTRSNLTTSPYDLAAVFSIRNPNRRIGVHYDWLEARAYLGDQLRRAALPTFYQGHKNTTVLGPVFFAGVSAVGDNRDRWLDVELWLRGRVRYKFGSLATTRRYNLRAKCNLNLPLITRNSTNTASQSTGCHVYRN</sequence>